<sequence length="228" mass="25575">MGKKLFYFWYFLSSLILTTSIELSCRNLDGEPVDWFAAYKLPSLDNPKNIRTGLDFLYSDPATSEWRFSSRNINDSESAIGATLSQLWTIKDDPQTFYALYNDEHPGSGKSDSNRGHMKGVLAFDDIQGFWMIHSVPNFVNLKASRYSYVESGTRNGQSFLCVTFPVTALTEIGTQLFVAQPSVYDSRLPTSFATLFPDLAKAVRMSKFVGQFSSVKNLASKNGVNFT</sequence>
<name>A0AC34QF00_9BILA</name>
<evidence type="ECO:0000313" key="2">
    <source>
        <dbReference type="WBParaSite" id="JU765_v2.g15748.t1"/>
    </source>
</evidence>
<accession>A0AC34QF00</accession>
<reference evidence="2" key="1">
    <citation type="submission" date="2022-11" db="UniProtKB">
        <authorList>
            <consortium name="WormBaseParasite"/>
        </authorList>
    </citation>
    <scope>IDENTIFICATION</scope>
</reference>
<protein>
    <submittedName>
        <fullName evidence="2">Deoxyribonuclease II</fullName>
    </submittedName>
</protein>
<organism evidence="1 2">
    <name type="scientific">Panagrolaimus sp. JU765</name>
    <dbReference type="NCBI Taxonomy" id="591449"/>
    <lineage>
        <taxon>Eukaryota</taxon>
        <taxon>Metazoa</taxon>
        <taxon>Ecdysozoa</taxon>
        <taxon>Nematoda</taxon>
        <taxon>Chromadorea</taxon>
        <taxon>Rhabditida</taxon>
        <taxon>Tylenchina</taxon>
        <taxon>Panagrolaimomorpha</taxon>
        <taxon>Panagrolaimoidea</taxon>
        <taxon>Panagrolaimidae</taxon>
        <taxon>Panagrolaimus</taxon>
    </lineage>
</organism>
<dbReference type="Proteomes" id="UP000887576">
    <property type="component" value="Unplaced"/>
</dbReference>
<evidence type="ECO:0000313" key="1">
    <source>
        <dbReference type="Proteomes" id="UP000887576"/>
    </source>
</evidence>
<dbReference type="WBParaSite" id="JU765_v2.g15748.t1">
    <property type="protein sequence ID" value="JU765_v2.g15748.t1"/>
    <property type="gene ID" value="JU765_v2.g15748"/>
</dbReference>
<proteinExistence type="predicted"/>